<proteinExistence type="predicted"/>
<evidence type="ECO:0000313" key="2">
    <source>
        <dbReference type="Proteomes" id="UP001626550"/>
    </source>
</evidence>
<dbReference type="Proteomes" id="UP001626550">
    <property type="component" value="Unassembled WGS sequence"/>
</dbReference>
<dbReference type="EMBL" id="JBJKFK010000542">
    <property type="protein sequence ID" value="KAL3316415.1"/>
    <property type="molecule type" value="Genomic_DNA"/>
</dbReference>
<keyword evidence="2" id="KW-1185">Reference proteome</keyword>
<dbReference type="InterPro" id="IPR045167">
    <property type="entry name" value="Hobbit"/>
</dbReference>
<accession>A0ABD2QA47</accession>
<dbReference type="PANTHER" id="PTHR15678:SF6">
    <property type="entry name" value="BRIDGE-LIKE LIPID TRANSFER PROTEIN FAMILY MEMBER 2"/>
    <property type="match status" value="1"/>
</dbReference>
<gene>
    <name evidence="1" type="ORF">Ciccas_004932</name>
</gene>
<dbReference type="Pfam" id="PF10344">
    <property type="entry name" value="Hobbit"/>
    <property type="match status" value="1"/>
</dbReference>
<protein>
    <submittedName>
        <fullName evidence="1">Uncharacterized protein</fullName>
    </submittedName>
</protein>
<dbReference type="AlphaFoldDB" id="A0ABD2QA47"/>
<dbReference type="PANTHER" id="PTHR15678">
    <property type="entry name" value="ANTIGEN MLAA-22-RELATED"/>
    <property type="match status" value="1"/>
</dbReference>
<reference evidence="1 2" key="1">
    <citation type="submission" date="2024-11" db="EMBL/GenBank/DDBJ databases">
        <title>Adaptive evolution of stress response genes in parasites aligns with host niche diversity.</title>
        <authorList>
            <person name="Hahn C."/>
            <person name="Resl P."/>
        </authorList>
    </citation>
    <scope>NUCLEOTIDE SEQUENCE [LARGE SCALE GENOMIC DNA]</scope>
    <source>
        <strain evidence="1">EGGRZ-B1_66</strain>
        <tissue evidence="1">Body</tissue>
    </source>
</reference>
<comment type="caution">
    <text evidence="1">The sequence shown here is derived from an EMBL/GenBank/DDBJ whole genome shotgun (WGS) entry which is preliminary data.</text>
</comment>
<sequence length="173" mass="19313">MKQSKPMEVVNELQGMSICASSEVLDRDWQIEFINSQVMLRLDEESSGFVIVCAARARLNSLMHPPVWRESRLLAKQSLIGRLDCMRYFATMDSYKPDQGSQWLLVHTIASCESEAPVPTASSSVGSYDEEGNTGRIELQCMIPKCSCEVYYVSYEPADVANISHVPPLVSLS</sequence>
<evidence type="ECO:0000313" key="1">
    <source>
        <dbReference type="EMBL" id="KAL3316415.1"/>
    </source>
</evidence>
<name>A0ABD2QA47_9PLAT</name>
<organism evidence="1 2">
    <name type="scientific">Cichlidogyrus casuarinus</name>
    <dbReference type="NCBI Taxonomy" id="1844966"/>
    <lineage>
        <taxon>Eukaryota</taxon>
        <taxon>Metazoa</taxon>
        <taxon>Spiralia</taxon>
        <taxon>Lophotrochozoa</taxon>
        <taxon>Platyhelminthes</taxon>
        <taxon>Monogenea</taxon>
        <taxon>Monopisthocotylea</taxon>
        <taxon>Dactylogyridea</taxon>
        <taxon>Ancyrocephalidae</taxon>
        <taxon>Cichlidogyrus</taxon>
    </lineage>
</organism>